<dbReference type="InterPro" id="IPR012258">
    <property type="entry name" value="Acyl-CoA_oxidase"/>
</dbReference>
<dbReference type="FunFam" id="1.10.540.10:FF:000006">
    <property type="entry name" value="Acyl-coenzyme A oxidase"/>
    <property type="match status" value="1"/>
</dbReference>
<keyword evidence="11" id="KW-0443">Lipid metabolism</keyword>
<dbReference type="InterPro" id="IPR055060">
    <property type="entry name" value="ACOX_C_alpha1"/>
</dbReference>
<dbReference type="Gene3D" id="2.40.110.10">
    <property type="entry name" value="Butyryl-CoA Dehydrogenase, subunit A, domain 2"/>
    <property type="match status" value="1"/>
</dbReference>
<sequence length="680" mass="76805">MSISLNGYIQADDNPDLTLERQKGTFKTEALSEVLYDGPYTLQRRRDIAKYVEEHKDLQDPVPTEFLSREEKIENAARKLVSIRKHFDNVVKDDDPAEAYYFYSLCYHLDGNPIALHNGMFLPTLFTQTNDEQKDKWLNKAMNLGFIGTYAQTEIGHGTNLRKLETTATFDKSSDTFILHSPTVSSTKWWPGNLGKASNHAIVVAQMYIEGKCYGPHTFMVQLRDEKTHKPLPGVTVGDIGPKFGINTVDNGYLRFDHVRIPRTNMMMGHTKVDKKGNYEKPIHSKLGYGAMVFVRSAMTTIQGIYLATACTVAIRYSAIRRQGNINPGKDEVQVLDYQTQQHRLFPQIARAYAFFLTGKYVSKMYNKVIQDLSEGNADLLPELHAITSGLKSVVTHQVGKGIEQCRMSCGGHGYSEASGLPLLYAVAIGGCTYEGENMVMLLQLARFLMRTAAAVKSGQRPMTSHGHPSQFDYFFVPGPRYCLLDHVTTQNRPIRVSIEAFEHVARRLTLRAYERLKAAEKKGRSEQDAWNDTAVDLTKASRAHTRVFIAKTFVHAVEEITDYAVAKVMTDLLHLYLAYEIVEIGSALQEDGFMSGTQFAHAQKQVYMLLEKLRPNAVSLVDSFDFDDRELHSVLGRRDGHVYENLLKWAQNSQLNKTEVLPAFDKYLGPLMKEARAKL</sequence>
<evidence type="ECO:0000256" key="15">
    <source>
        <dbReference type="PIRSR" id="PIRSR000168-2"/>
    </source>
</evidence>
<evidence type="ECO:0000256" key="11">
    <source>
        <dbReference type="ARBA" id="ARBA00023098"/>
    </source>
</evidence>
<keyword evidence="9" id="KW-0067">ATP-binding</keyword>
<keyword evidence="6" id="KW-0547">Nucleotide-binding</keyword>
<keyword evidence="10" id="KW-0560">Oxidoreductase</keyword>
<dbReference type="Pfam" id="PF14749">
    <property type="entry name" value="Acyl-CoA_ox_N"/>
    <property type="match status" value="1"/>
</dbReference>
<dbReference type="GO" id="GO:0005524">
    <property type="term" value="F:ATP binding"/>
    <property type="evidence" value="ECO:0007669"/>
    <property type="project" value="UniProtKB-KW"/>
</dbReference>
<keyword evidence="8" id="KW-0276">Fatty acid metabolism</keyword>
<dbReference type="FunFam" id="1.20.140.10:FF:000013">
    <property type="entry name" value="Acyl-coenzyme A oxidase"/>
    <property type="match status" value="1"/>
</dbReference>
<evidence type="ECO:0000256" key="14">
    <source>
        <dbReference type="PIRSR" id="PIRSR000168-1"/>
    </source>
</evidence>
<evidence type="ECO:0000256" key="5">
    <source>
        <dbReference type="ARBA" id="ARBA00022630"/>
    </source>
</evidence>
<comment type="caution">
    <text evidence="20">The sequence shown here is derived from an EMBL/GenBank/DDBJ whole genome shotgun (WGS) entry which is preliminary data.</text>
</comment>
<dbReference type="GO" id="GO:1904070">
    <property type="term" value="P:ascaroside biosynthetic process"/>
    <property type="evidence" value="ECO:0007669"/>
    <property type="project" value="TreeGrafter"/>
</dbReference>
<evidence type="ECO:0000256" key="7">
    <source>
        <dbReference type="ARBA" id="ARBA00022827"/>
    </source>
</evidence>
<reference evidence="20 21" key="2">
    <citation type="journal article" date="2019" name="G3 (Bethesda)">
        <title>Hybrid Assembly of the Genome of the Entomopathogenic Nematode Steinernema carpocapsae Identifies the X-Chromosome.</title>
        <authorList>
            <person name="Serra L."/>
            <person name="Macchietto M."/>
            <person name="Macias-Munoz A."/>
            <person name="McGill C.J."/>
            <person name="Rodriguez I.M."/>
            <person name="Rodriguez B."/>
            <person name="Murad R."/>
            <person name="Mortazavi A."/>
        </authorList>
    </citation>
    <scope>NUCLEOTIDE SEQUENCE [LARGE SCALE GENOMIC DNA]</scope>
    <source>
        <strain evidence="20 21">ALL</strain>
    </source>
</reference>
<feature type="binding site" evidence="15">
    <location>
        <position position="153"/>
    </location>
    <ligand>
        <name>FAD</name>
        <dbReference type="ChEBI" id="CHEBI:57692"/>
    </ligand>
</feature>
<feature type="active site" description="Proton acceptor" evidence="14">
    <location>
        <position position="435"/>
    </location>
</feature>
<dbReference type="InterPro" id="IPR006091">
    <property type="entry name" value="Acyl-CoA_Oxase/DH_mid-dom"/>
</dbReference>
<evidence type="ECO:0000256" key="10">
    <source>
        <dbReference type="ARBA" id="ARBA00023002"/>
    </source>
</evidence>
<dbReference type="GO" id="GO:0005777">
    <property type="term" value="C:peroxisome"/>
    <property type="evidence" value="ECO:0007669"/>
    <property type="project" value="UniProtKB-SubCell"/>
</dbReference>
<evidence type="ECO:0000256" key="1">
    <source>
        <dbReference type="ARBA" id="ARBA00001974"/>
    </source>
</evidence>
<accession>A0A4U5NYL6</accession>
<evidence type="ECO:0000313" key="20">
    <source>
        <dbReference type="EMBL" id="TKR88698.1"/>
    </source>
</evidence>
<feature type="domain" description="Acyl-CoA oxidase C-terminal" evidence="16">
    <location>
        <begin position="497"/>
        <end position="674"/>
    </location>
</feature>
<dbReference type="SUPFAM" id="SSF56645">
    <property type="entry name" value="Acyl-CoA dehydrogenase NM domain-like"/>
    <property type="match status" value="1"/>
</dbReference>
<keyword evidence="12" id="KW-0576">Peroxisome</keyword>
<dbReference type="EMBL" id="AZBU02000003">
    <property type="protein sequence ID" value="TKR88698.1"/>
    <property type="molecule type" value="Genomic_DNA"/>
</dbReference>
<dbReference type="FunFam" id="2.40.110.10:FF:000003">
    <property type="entry name" value="Acyl-coenzyme A oxidase"/>
    <property type="match status" value="1"/>
</dbReference>
<gene>
    <name evidence="20" type="ORF">L596_012902</name>
</gene>
<dbReference type="InterPro" id="IPR036250">
    <property type="entry name" value="AcylCo_DH-like_C"/>
</dbReference>
<comment type="similarity">
    <text evidence="4 13">Belongs to the acyl-CoA oxidase family.</text>
</comment>
<evidence type="ECO:0000259" key="17">
    <source>
        <dbReference type="Pfam" id="PF02770"/>
    </source>
</evidence>
<evidence type="ECO:0000256" key="13">
    <source>
        <dbReference type="PIRNR" id="PIRNR000168"/>
    </source>
</evidence>
<keyword evidence="5 13" id="KW-0285">Flavoprotein</keyword>
<dbReference type="Gene3D" id="1.10.540.10">
    <property type="entry name" value="Acyl-CoA dehydrogenase/oxidase, N-terminal domain"/>
    <property type="match status" value="1"/>
</dbReference>
<evidence type="ECO:0000256" key="2">
    <source>
        <dbReference type="ARBA" id="ARBA00004275"/>
    </source>
</evidence>
<dbReference type="Proteomes" id="UP000298663">
    <property type="component" value="Unassembled WGS sequence"/>
</dbReference>
<evidence type="ECO:0000256" key="6">
    <source>
        <dbReference type="ARBA" id="ARBA00022741"/>
    </source>
</evidence>
<dbReference type="AlphaFoldDB" id="A0A4U5NYL6"/>
<evidence type="ECO:0000259" key="19">
    <source>
        <dbReference type="Pfam" id="PF22924"/>
    </source>
</evidence>
<feature type="domain" description="Acyl-coenzyme A oxidase N-terminal" evidence="18">
    <location>
        <begin position="28"/>
        <end position="144"/>
    </location>
</feature>
<protein>
    <recommendedName>
        <fullName evidence="13">Acyl-coenzyme A oxidase</fullName>
    </recommendedName>
</protein>
<evidence type="ECO:0000256" key="3">
    <source>
        <dbReference type="ARBA" id="ARBA00004846"/>
    </source>
</evidence>
<evidence type="ECO:0000259" key="18">
    <source>
        <dbReference type="Pfam" id="PF14749"/>
    </source>
</evidence>
<dbReference type="STRING" id="34508.A0A4U5NYL6"/>
<dbReference type="InterPro" id="IPR009100">
    <property type="entry name" value="AcylCoA_DH/oxidase_NM_dom_sf"/>
</dbReference>
<dbReference type="Pfam" id="PF22924">
    <property type="entry name" value="ACOX_C_alpha1"/>
    <property type="match status" value="1"/>
</dbReference>
<feature type="domain" description="Acyl-CoA oxidase/dehydrogenase middle" evidence="17">
    <location>
        <begin position="150"/>
        <end position="259"/>
    </location>
</feature>
<evidence type="ECO:0000256" key="9">
    <source>
        <dbReference type="ARBA" id="ARBA00022840"/>
    </source>
</evidence>
<evidence type="ECO:0000313" key="21">
    <source>
        <dbReference type="Proteomes" id="UP000298663"/>
    </source>
</evidence>
<reference evidence="20 21" key="1">
    <citation type="journal article" date="2015" name="Genome Biol.">
        <title>Comparative genomics of Steinernema reveals deeply conserved gene regulatory networks.</title>
        <authorList>
            <person name="Dillman A.R."/>
            <person name="Macchietto M."/>
            <person name="Porter C.F."/>
            <person name="Rogers A."/>
            <person name="Williams B."/>
            <person name="Antoshechkin I."/>
            <person name="Lee M.M."/>
            <person name="Goodwin Z."/>
            <person name="Lu X."/>
            <person name="Lewis E.E."/>
            <person name="Goodrich-Blair H."/>
            <person name="Stock S.P."/>
            <person name="Adams B.J."/>
            <person name="Sternberg P.W."/>
            <person name="Mortazavi A."/>
        </authorList>
    </citation>
    <scope>NUCLEOTIDE SEQUENCE [LARGE SCALE GENOMIC DNA]</scope>
    <source>
        <strain evidence="20 21">ALL</strain>
    </source>
</reference>
<feature type="domain" description="Acyl-CoA oxidase C-alpha1" evidence="19">
    <location>
        <begin position="289"/>
        <end position="450"/>
    </location>
</feature>
<dbReference type="PANTHER" id="PTHR10909">
    <property type="entry name" value="ELECTRON TRANSPORT OXIDOREDUCTASE"/>
    <property type="match status" value="1"/>
</dbReference>
<evidence type="ECO:0000256" key="8">
    <source>
        <dbReference type="ARBA" id="ARBA00022832"/>
    </source>
</evidence>
<dbReference type="Pfam" id="PF01756">
    <property type="entry name" value="ACOX"/>
    <property type="match status" value="1"/>
</dbReference>
<dbReference type="InterPro" id="IPR037069">
    <property type="entry name" value="AcylCoA_DH/ox_N_sf"/>
</dbReference>
<comment type="cofactor">
    <cofactor evidence="1">
        <name>FAD</name>
        <dbReference type="ChEBI" id="CHEBI:57692"/>
    </cofactor>
</comment>
<dbReference type="GO" id="GO:0003997">
    <property type="term" value="F:acyl-CoA oxidase activity"/>
    <property type="evidence" value="ECO:0007669"/>
    <property type="project" value="InterPro"/>
</dbReference>
<keyword evidence="21" id="KW-1185">Reference proteome</keyword>
<comment type="pathway">
    <text evidence="3">Lipid metabolism; peroxisomal fatty acid beta-oxidation.</text>
</comment>
<keyword evidence="7 13" id="KW-0274">FAD</keyword>
<organism evidence="20 21">
    <name type="scientific">Steinernema carpocapsae</name>
    <name type="common">Entomopathogenic nematode</name>
    <dbReference type="NCBI Taxonomy" id="34508"/>
    <lineage>
        <taxon>Eukaryota</taxon>
        <taxon>Metazoa</taxon>
        <taxon>Ecdysozoa</taxon>
        <taxon>Nematoda</taxon>
        <taxon>Chromadorea</taxon>
        <taxon>Rhabditida</taxon>
        <taxon>Tylenchina</taxon>
        <taxon>Panagrolaimomorpha</taxon>
        <taxon>Strongyloidoidea</taxon>
        <taxon>Steinernematidae</taxon>
        <taxon>Steinernema</taxon>
    </lineage>
</organism>
<dbReference type="GO" id="GO:0005504">
    <property type="term" value="F:fatty acid binding"/>
    <property type="evidence" value="ECO:0007669"/>
    <property type="project" value="TreeGrafter"/>
</dbReference>
<name>A0A4U5NYL6_STECR</name>
<proteinExistence type="inferred from homology"/>
<feature type="binding site" evidence="15">
    <location>
        <position position="192"/>
    </location>
    <ligand>
        <name>FAD</name>
        <dbReference type="ChEBI" id="CHEBI:57692"/>
    </ligand>
</feature>
<evidence type="ECO:0000256" key="4">
    <source>
        <dbReference type="ARBA" id="ARBA00006288"/>
    </source>
</evidence>
<dbReference type="GO" id="GO:0033540">
    <property type="term" value="P:fatty acid beta-oxidation using acyl-CoA oxidase"/>
    <property type="evidence" value="ECO:0007669"/>
    <property type="project" value="TreeGrafter"/>
</dbReference>
<evidence type="ECO:0000259" key="16">
    <source>
        <dbReference type="Pfam" id="PF01756"/>
    </source>
</evidence>
<evidence type="ECO:0000256" key="12">
    <source>
        <dbReference type="ARBA" id="ARBA00023140"/>
    </source>
</evidence>
<dbReference type="OrthoDB" id="538336at2759"/>
<dbReference type="GO" id="GO:0071949">
    <property type="term" value="F:FAD binding"/>
    <property type="evidence" value="ECO:0007669"/>
    <property type="project" value="InterPro"/>
</dbReference>
<dbReference type="SMR" id="A0A4U5NYL6"/>
<dbReference type="Pfam" id="PF02770">
    <property type="entry name" value="Acyl-CoA_dh_M"/>
    <property type="match status" value="1"/>
</dbReference>
<dbReference type="GO" id="GO:0055088">
    <property type="term" value="P:lipid homeostasis"/>
    <property type="evidence" value="ECO:0007669"/>
    <property type="project" value="TreeGrafter"/>
</dbReference>
<comment type="subcellular location">
    <subcellularLocation>
        <location evidence="2">Peroxisome</location>
    </subcellularLocation>
</comment>
<dbReference type="SUPFAM" id="SSF47203">
    <property type="entry name" value="Acyl-CoA dehydrogenase C-terminal domain-like"/>
    <property type="match status" value="2"/>
</dbReference>
<dbReference type="Gene3D" id="1.20.140.10">
    <property type="entry name" value="Butyryl-CoA Dehydrogenase, subunit A, domain 3"/>
    <property type="match status" value="2"/>
</dbReference>
<dbReference type="FunFam" id="1.20.140.10:FF:000005">
    <property type="entry name" value="Acyl-coenzyme A oxidase"/>
    <property type="match status" value="1"/>
</dbReference>
<dbReference type="InterPro" id="IPR029320">
    <property type="entry name" value="Acyl-CoA_ox_N"/>
</dbReference>
<dbReference type="InterPro" id="IPR046373">
    <property type="entry name" value="Acyl-CoA_Oxase/DH_mid-dom_sf"/>
</dbReference>
<dbReference type="PIRSF" id="PIRSF000168">
    <property type="entry name" value="Acyl-CoA_oxidase"/>
    <property type="match status" value="1"/>
</dbReference>
<dbReference type="PANTHER" id="PTHR10909:SF250">
    <property type="entry name" value="PEROXISOMAL ACYL-COENZYME A OXIDASE 1"/>
    <property type="match status" value="1"/>
</dbReference>
<dbReference type="InterPro" id="IPR002655">
    <property type="entry name" value="Acyl-CoA_oxidase_C"/>
</dbReference>